<dbReference type="SUPFAM" id="SSF51905">
    <property type="entry name" value="FAD/NAD(P)-binding domain"/>
    <property type="match status" value="1"/>
</dbReference>
<sequence>MKVACVGGGPASLYFSILMKLVDPSHDITIYERNPAGSTHGWGVTYLDELFGDLHNVDPESARVIGENSVRWDTEVAYFDGHTTVASQPGTNGYGIGRQRMLDILTERACSLGVHVEFEREIAAEEEVAGADLVVAGDGVNSVMRERHADHFGTKVETGRNVYMWLGTTKVFETFVFAFVETAHGWIWCYGYRFDRGHSTCVVECSPETWRGLGLDQTNEADSLAVLEKLFADTLDGHPLVGRSQPGGTAHWLNFRTLTNRRWQRGNLVLVGDAAHTTHYSIGAGTALALGDAAFLVRALHSGLPLQPALVRYERERKAVILPAQRTARRSARWYENLPRYIGLPPEQAFTLLCQRQSALLPYVPPRLYYRVGHLAELAGRALARVRPEPAEESGLPHSPARDLAHGPGDDAGHPHR</sequence>
<keyword evidence="5" id="KW-0503">Monooxygenase</keyword>
<proteinExistence type="predicted"/>
<evidence type="ECO:0000256" key="3">
    <source>
        <dbReference type="SAM" id="MobiDB-lite"/>
    </source>
</evidence>
<evidence type="ECO:0000256" key="2">
    <source>
        <dbReference type="ARBA" id="ARBA00023027"/>
    </source>
</evidence>
<evidence type="ECO:0000313" key="6">
    <source>
        <dbReference type="Proteomes" id="UP001595698"/>
    </source>
</evidence>
<dbReference type="Gene3D" id="3.30.9.20">
    <property type="match status" value="1"/>
</dbReference>
<dbReference type="Pfam" id="PF01494">
    <property type="entry name" value="FAD_binding_3"/>
    <property type="match status" value="1"/>
</dbReference>
<feature type="domain" description="FAD-binding" evidence="4">
    <location>
        <begin position="119"/>
        <end position="321"/>
    </location>
</feature>
<dbReference type="InterPro" id="IPR036188">
    <property type="entry name" value="FAD/NAD-bd_sf"/>
</dbReference>
<evidence type="ECO:0000259" key="4">
    <source>
        <dbReference type="Pfam" id="PF01494"/>
    </source>
</evidence>
<dbReference type="InterPro" id="IPR002938">
    <property type="entry name" value="FAD-bd"/>
</dbReference>
<dbReference type="Proteomes" id="UP001595698">
    <property type="component" value="Unassembled WGS sequence"/>
</dbReference>
<gene>
    <name evidence="5" type="ORF">ACFOYY_39605</name>
</gene>
<protein>
    <submittedName>
        <fullName evidence="5">FAD-dependent monooxygenase</fullName>
    </submittedName>
</protein>
<evidence type="ECO:0000256" key="1">
    <source>
        <dbReference type="ARBA" id="ARBA00023002"/>
    </source>
</evidence>
<reference evidence="6" key="1">
    <citation type="journal article" date="2019" name="Int. J. Syst. Evol. Microbiol.">
        <title>The Global Catalogue of Microorganisms (GCM) 10K type strain sequencing project: providing services to taxonomists for standard genome sequencing and annotation.</title>
        <authorList>
            <consortium name="The Broad Institute Genomics Platform"/>
            <consortium name="The Broad Institute Genome Sequencing Center for Infectious Disease"/>
            <person name="Wu L."/>
            <person name="Ma J."/>
        </authorList>
    </citation>
    <scope>NUCLEOTIDE SEQUENCE [LARGE SCALE GENOMIC DNA]</scope>
    <source>
        <strain evidence="6">TBRC 7912</strain>
    </source>
</reference>
<dbReference type="PRINTS" id="PR00420">
    <property type="entry name" value="RNGMNOXGNASE"/>
</dbReference>
<evidence type="ECO:0000313" key="5">
    <source>
        <dbReference type="EMBL" id="MFC3986291.1"/>
    </source>
</evidence>
<accession>A0ABV8FEI0</accession>
<dbReference type="PANTHER" id="PTHR43476">
    <property type="entry name" value="3-(3-HYDROXY-PHENYL)PROPIONATE/3-HYDROXYCINNAMIC ACID HYDROXYLASE"/>
    <property type="match status" value="1"/>
</dbReference>
<dbReference type="GO" id="GO:0004497">
    <property type="term" value="F:monooxygenase activity"/>
    <property type="evidence" value="ECO:0007669"/>
    <property type="project" value="UniProtKB-KW"/>
</dbReference>
<keyword evidence="2" id="KW-0520">NAD</keyword>
<name>A0ABV8FEI0_9ACTN</name>
<keyword evidence="1" id="KW-0560">Oxidoreductase</keyword>
<comment type="caution">
    <text evidence="5">The sequence shown here is derived from an EMBL/GenBank/DDBJ whole genome shotgun (WGS) entry which is preliminary data.</text>
</comment>
<dbReference type="Gene3D" id="3.50.50.60">
    <property type="entry name" value="FAD/NAD(P)-binding domain"/>
    <property type="match status" value="1"/>
</dbReference>
<feature type="region of interest" description="Disordered" evidence="3">
    <location>
        <begin position="388"/>
        <end position="417"/>
    </location>
</feature>
<dbReference type="EMBL" id="JBHSBC010000053">
    <property type="protein sequence ID" value="MFC3986291.1"/>
    <property type="molecule type" value="Genomic_DNA"/>
</dbReference>
<dbReference type="RefSeq" id="WP_352013399.1">
    <property type="nucleotide sequence ID" value="NZ_JBHSBC010000053.1"/>
</dbReference>
<dbReference type="PANTHER" id="PTHR43476:SF4">
    <property type="entry name" value="BLR0106 PROTEIN"/>
    <property type="match status" value="1"/>
</dbReference>
<feature type="compositionally biased region" description="Basic and acidic residues" evidence="3">
    <location>
        <begin position="400"/>
        <end position="417"/>
    </location>
</feature>
<dbReference type="InterPro" id="IPR050631">
    <property type="entry name" value="PheA/TfdB_FAD_monoxygenase"/>
</dbReference>
<keyword evidence="6" id="KW-1185">Reference proteome</keyword>
<organism evidence="5 6">
    <name type="scientific">Streptosporangium jomthongense</name>
    <dbReference type="NCBI Taxonomy" id="1193683"/>
    <lineage>
        <taxon>Bacteria</taxon>
        <taxon>Bacillati</taxon>
        <taxon>Actinomycetota</taxon>
        <taxon>Actinomycetes</taxon>
        <taxon>Streptosporangiales</taxon>
        <taxon>Streptosporangiaceae</taxon>
        <taxon>Streptosporangium</taxon>
    </lineage>
</organism>